<dbReference type="GO" id="GO:0016779">
    <property type="term" value="F:nucleotidyltransferase activity"/>
    <property type="evidence" value="ECO:0007669"/>
    <property type="project" value="UniProtKB-ARBA"/>
</dbReference>
<dbReference type="Pfam" id="PF03266">
    <property type="entry name" value="NTPase_1"/>
    <property type="match status" value="1"/>
</dbReference>
<dbReference type="Gene3D" id="3.40.50.300">
    <property type="entry name" value="P-loop containing nucleotide triphosphate hydrolases"/>
    <property type="match status" value="1"/>
</dbReference>
<name>A0AAE3AWU2_9FIRM</name>
<dbReference type="Pfam" id="PF12804">
    <property type="entry name" value="NTP_transf_3"/>
    <property type="match status" value="1"/>
</dbReference>
<dbReference type="InterPro" id="IPR004948">
    <property type="entry name" value="Nuc-triphosphatase_THEP1"/>
</dbReference>
<dbReference type="PANTHER" id="PTHR43777:SF1">
    <property type="entry name" value="MOLYBDENUM COFACTOR CYTIDYLYLTRANSFERASE"/>
    <property type="match status" value="1"/>
</dbReference>
<dbReference type="InterPro" id="IPR027417">
    <property type="entry name" value="P-loop_NTPase"/>
</dbReference>
<proteinExistence type="predicted"/>
<dbReference type="SUPFAM" id="SSF53448">
    <property type="entry name" value="Nucleotide-diphospho-sugar transferases"/>
    <property type="match status" value="1"/>
</dbReference>
<comment type="caution">
    <text evidence="2">The sequence shown here is derived from an EMBL/GenBank/DDBJ whole genome shotgun (WGS) entry which is preliminary data.</text>
</comment>
<dbReference type="PANTHER" id="PTHR43777">
    <property type="entry name" value="MOLYBDENUM COFACTOR CYTIDYLYLTRANSFERASE"/>
    <property type="match status" value="1"/>
</dbReference>
<dbReference type="CDD" id="cd04182">
    <property type="entry name" value="GT_2_like_f"/>
    <property type="match status" value="1"/>
</dbReference>
<dbReference type="Proteomes" id="UP001199355">
    <property type="component" value="Unassembled WGS sequence"/>
</dbReference>
<dbReference type="GO" id="GO:0017111">
    <property type="term" value="F:ribonucleoside triphosphate phosphatase activity"/>
    <property type="evidence" value="ECO:0007669"/>
    <property type="project" value="InterPro"/>
</dbReference>
<evidence type="ECO:0000259" key="1">
    <source>
        <dbReference type="Pfam" id="PF12804"/>
    </source>
</evidence>
<keyword evidence="2" id="KW-0808">Transferase</keyword>
<feature type="domain" description="MobA-like NTP transferase" evidence="1">
    <location>
        <begin position="170"/>
        <end position="324"/>
    </location>
</feature>
<dbReference type="InterPro" id="IPR025877">
    <property type="entry name" value="MobA-like_NTP_Trfase"/>
</dbReference>
<dbReference type="AlphaFoldDB" id="A0AAE3AWU2"/>
<evidence type="ECO:0000313" key="3">
    <source>
        <dbReference type="Proteomes" id="UP001199355"/>
    </source>
</evidence>
<reference evidence="2 3" key="1">
    <citation type="submission" date="2021-10" db="EMBL/GenBank/DDBJ databases">
        <title>Anaerobic single-cell dispensing facilitates the cultivation of human gut bacteria.</title>
        <authorList>
            <person name="Afrizal A."/>
        </authorList>
    </citation>
    <scope>NUCLEOTIDE SEQUENCE [LARGE SCALE GENOMIC DNA]</scope>
    <source>
        <strain evidence="2 3">CLA-AA-H244</strain>
    </source>
</reference>
<dbReference type="RefSeq" id="WP_308728060.1">
    <property type="nucleotide sequence ID" value="NZ_JAJEQF010000012.1"/>
</dbReference>
<keyword evidence="3" id="KW-1185">Reference proteome</keyword>
<dbReference type="InterPro" id="IPR029044">
    <property type="entry name" value="Nucleotide-diphossugar_trans"/>
</dbReference>
<dbReference type="SUPFAM" id="SSF52540">
    <property type="entry name" value="P-loop containing nucleoside triphosphate hydrolases"/>
    <property type="match status" value="1"/>
</dbReference>
<organism evidence="2 3">
    <name type="scientific">Gallintestinimicrobium propionicum</name>
    <dbReference type="NCBI Taxonomy" id="2981770"/>
    <lineage>
        <taxon>Bacteria</taxon>
        <taxon>Bacillati</taxon>
        <taxon>Bacillota</taxon>
        <taxon>Clostridia</taxon>
        <taxon>Lachnospirales</taxon>
        <taxon>Lachnospiraceae</taxon>
        <taxon>Gallintestinimicrobium</taxon>
    </lineage>
</organism>
<gene>
    <name evidence="2" type="ORF">LKD45_06510</name>
</gene>
<protein>
    <submittedName>
        <fullName evidence="2">NTP transferase domain-containing protein</fullName>
    </submittedName>
</protein>
<accession>A0AAE3AWU2</accession>
<dbReference type="EMBL" id="JAJEQF010000012">
    <property type="protein sequence ID" value="MCC2167349.1"/>
    <property type="molecule type" value="Genomic_DNA"/>
</dbReference>
<evidence type="ECO:0000313" key="2">
    <source>
        <dbReference type="EMBL" id="MCC2167349.1"/>
    </source>
</evidence>
<dbReference type="Gene3D" id="3.90.550.10">
    <property type="entry name" value="Spore Coat Polysaccharide Biosynthesis Protein SpsA, Chain A"/>
    <property type="match status" value="1"/>
</dbReference>
<sequence length="374" mass="41547">MPTASCIWKSFQTSGKKHLILTGDRGSGKTTLFSALFPCPMPGLTSWAVPKQGVYLKDNFSSKTAQIGRFNPDSTGAENRMLPVLDAFSQTGVSFLRACADVSSDWITIDEIGYLESICPEYQNALSELMACKHLLMVVRKQKLPFLDSLLARQDVFVLDLDQPYGNAGCILMASGQGRRFGENKLLTDLAGKPLIQWALDASAGLFAHRLVVTVHKEIEQLCLSQDIPVLLHPFPDRNDMIRLGMGEISSFIDRCAFLPSDQPMILPETIASLLLCAKNLPDFIWRPCSSDTVGSPVIFPSCFFEELKNLPPKKGGNVIVSRYPNLVRTLPVSYSEELKDIDTKEELLAVSQYLEQQSSNRRWRFDDCGAFAP</sequence>